<sequence length="510" mass="58817">MSRRPVNVKAAKESLFRAIISSDLPFDFMDNSPFQTFLSSVGVSEFRAGIEEVSEMLGAYVTDARETMKSKLQTFRTATVVLNRFKLKEKAWFLGISVLGYENSAYVNDPEHLLLDFISIGPEKNAHSVSQRLHSVLKEYGISYKVAYVVCDVDDTFNKALVTDLARFLRGQAYDDTLREMHSRSVLVSNGSAEERIKFLEEVADTIVLFRGVADIIHNGPQFTESQKINEYEINRYYEVGNYIDLFEKMRIFDPNVRAETIEAQIHSNSDREVLTRLMIKSFVDKLIKFDKQYYFQKKIEEEIDDQSVKTIQGIVKCKAKEVEINTKLKNIEVNYGITLSDNSVTRNLTGGNAPKRPVHKVEKPTHDKKGKKITDQVYNEMVRTATNLNREKMNYTFNSKVRKQKEDDLKEFLFDRYLRNPTFKGFKLIRDFWLDCWDTVDPSNFAVDMLDCSELSCKEIKNLDIMVAEVFEKRGGYRADAIRNVLIAKYFLKYNENKILAAKAIGADL</sequence>
<gene>
    <name evidence="1" type="ORF">WICPIJ_004686</name>
</gene>
<reference evidence="1" key="1">
    <citation type="journal article" date="2021" name="Open Biol.">
        <title>Shared evolutionary footprints suggest mitochondrial oxidative damage underlies multiple complex I losses in fungi.</title>
        <authorList>
            <person name="Schikora-Tamarit M.A."/>
            <person name="Marcet-Houben M."/>
            <person name="Nosek J."/>
            <person name="Gabaldon T."/>
        </authorList>
    </citation>
    <scope>NUCLEOTIDE SEQUENCE</scope>
    <source>
        <strain evidence="1">CBS2887</strain>
    </source>
</reference>
<keyword evidence="2" id="KW-1185">Reference proteome</keyword>
<protein>
    <submittedName>
        <fullName evidence="1">Uncharacterized protein</fullName>
    </submittedName>
</protein>
<reference evidence="1" key="2">
    <citation type="submission" date="2021-01" db="EMBL/GenBank/DDBJ databases">
        <authorList>
            <person name="Schikora-Tamarit M.A."/>
        </authorList>
    </citation>
    <scope>NUCLEOTIDE SEQUENCE</scope>
    <source>
        <strain evidence="1">CBS2887</strain>
    </source>
</reference>
<evidence type="ECO:0000313" key="1">
    <source>
        <dbReference type="EMBL" id="KAH3684340.1"/>
    </source>
</evidence>
<dbReference type="EMBL" id="JAEUBG010002601">
    <property type="protein sequence ID" value="KAH3684340.1"/>
    <property type="molecule type" value="Genomic_DNA"/>
</dbReference>
<accession>A0A9P8Q7E7</accession>
<dbReference type="AlphaFoldDB" id="A0A9P8Q7E7"/>
<organism evidence="1 2">
    <name type="scientific">Wickerhamomyces pijperi</name>
    <name type="common">Yeast</name>
    <name type="synonym">Pichia pijperi</name>
    <dbReference type="NCBI Taxonomy" id="599730"/>
    <lineage>
        <taxon>Eukaryota</taxon>
        <taxon>Fungi</taxon>
        <taxon>Dikarya</taxon>
        <taxon>Ascomycota</taxon>
        <taxon>Saccharomycotina</taxon>
        <taxon>Saccharomycetes</taxon>
        <taxon>Phaffomycetales</taxon>
        <taxon>Wickerhamomycetaceae</taxon>
        <taxon>Wickerhamomyces</taxon>
    </lineage>
</organism>
<dbReference type="Proteomes" id="UP000774326">
    <property type="component" value="Unassembled WGS sequence"/>
</dbReference>
<evidence type="ECO:0000313" key="2">
    <source>
        <dbReference type="Proteomes" id="UP000774326"/>
    </source>
</evidence>
<proteinExistence type="predicted"/>
<name>A0A9P8Q7E7_WICPI</name>
<comment type="caution">
    <text evidence="1">The sequence shown here is derived from an EMBL/GenBank/DDBJ whole genome shotgun (WGS) entry which is preliminary data.</text>
</comment>